<gene>
    <name evidence="1" type="ORF">GCM10007935_18190</name>
</gene>
<dbReference type="Pfam" id="PF10994">
    <property type="entry name" value="DUF2817"/>
    <property type="match status" value="1"/>
</dbReference>
<comment type="caution">
    <text evidence="1">The sequence shown here is derived from an EMBL/GenBank/DDBJ whole genome shotgun (WGS) entry which is preliminary data.</text>
</comment>
<evidence type="ECO:0000313" key="1">
    <source>
        <dbReference type="EMBL" id="GLS14388.1"/>
    </source>
</evidence>
<dbReference type="Proteomes" id="UP001156903">
    <property type="component" value="Unassembled WGS sequence"/>
</dbReference>
<dbReference type="InterPro" id="IPR021259">
    <property type="entry name" value="DUF2817"/>
</dbReference>
<proteinExistence type="predicted"/>
<accession>A0ABQ6C1Y8</accession>
<dbReference type="RefSeq" id="WP_348533528.1">
    <property type="nucleotide sequence ID" value="NZ_BSPB01000011.1"/>
</dbReference>
<organism evidence="1 2">
    <name type="scientific">Hydrogenophaga electricum</name>
    <dbReference type="NCBI Taxonomy" id="1230953"/>
    <lineage>
        <taxon>Bacteria</taxon>
        <taxon>Pseudomonadati</taxon>
        <taxon>Pseudomonadota</taxon>
        <taxon>Betaproteobacteria</taxon>
        <taxon>Burkholderiales</taxon>
        <taxon>Comamonadaceae</taxon>
        <taxon>Hydrogenophaga</taxon>
    </lineage>
</organism>
<keyword evidence="2" id="KW-1185">Reference proteome</keyword>
<reference evidence="2" key="1">
    <citation type="journal article" date="2019" name="Int. J. Syst. Evol. Microbiol.">
        <title>The Global Catalogue of Microorganisms (GCM) 10K type strain sequencing project: providing services to taxonomists for standard genome sequencing and annotation.</title>
        <authorList>
            <consortium name="The Broad Institute Genomics Platform"/>
            <consortium name="The Broad Institute Genome Sequencing Center for Infectious Disease"/>
            <person name="Wu L."/>
            <person name="Ma J."/>
        </authorList>
    </citation>
    <scope>NUCLEOTIDE SEQUENCE [LARGE SCALE GENOMIC DNA]</scope>
    <source>
        <strain evidence="2">NBRC 109341</strain>
    </source>
</reference>
<dbReference type="EMBL" id="BSPB01000011">
    <property type="protein sequence ID" value="GLS14388.1"/>
    <property type="molecule type" value="Genomic_DNA"/>
</dbReference>
<evidence type="ECO:0008006" key="3">
    <source>
        <dbReference type="Google" id="ProtNLM"/>
    </source>
</evidence>
<protein>
    <recommendedName>
        <fullName evidence="3">DUF2817 domain-containing protein</fullName>
    </recommendedName>
</protein>
<sequence>MIGPAAAFAPAYARARVQFLEAAATAGTALGSHPLPGMGADGETLAIDTARDGASDAGALLILSSGRHGPDGRVGSGVQVFALHDAAWREQTHTAGVAVLYVHALDPEACSFQRPPRPAPAETAASGSLTGLWLHILQAHGRHARRVLWLDLCTSAPPDPGINVLQALLEQACPQASVRCRALPCGPVPAHSIWTNADCAPLIVHARQALFAGVAELAAPSDNALAADV</sequence>
<name>A0ABQ6C1Y8_9BURK</name>
<evidence type="ECO:0000313" key="2">
    <source>
        <dbReference type="Proteomes" id="UP001156903"/>
    </source>
</evidence>